<accession>A0A557ZZG5</accession>
<name>A0A557ZZG5_9PSEU</name>
<keyword evidence="2" id="KW-1277">Toxin-antitoxin system</keyword>
<dbReference type="EMBL" id="VJWX01000724">
    <property type="protein sequence ID" value="TVT17415.1"/>
    <property type="molecule type" value="Genomic_DNA"/>
</dbReference>
<comment type="similarity">
    <text evidence="1">Belongs to the RelE toxin family.</text>
</comment>
<dbReference type="PANTHER" id="PTHR35601">
    <property type="entry name" value="TOXIN RELE"/>
    <property type="match status" value="1"/>
</dbReference>
<evidence type="ECO:0000256" key="2">
    <source>
        <dbReference type="ARBA" id="ARBA00022649"/>
    </source>
</evidence>
<evidence type="ECO:0000256" key="1">
    <source>
        <dbReference type="ARBA" id="ARBA00006226"/>
    </source>
</evidence>
<dbReference type="Gene3D" id="3.30.2310.20">
    <property type="entry name" value="RelE-like"/>
    <property type="match status" value="1"/>
</dbReference>
<dbReference type="InterPro" id="IPR007712">
    <property type="entry name" value="RelE/ParE_toxin"/>
</dbReference>
<dbReference type="AlphaFoldDB" id="A0A557ZZG5"/>
<reference evidence="3 4" key="2">
    <citation type="submission" date="2019-08" db="EMBL/GenBank/DDBJ databases">
        <title>Amycolatopsis acidicola sp. nov., isolated from peat swamp forest soil.</title>
        <authorList>
            <person name="Srisuk N."/>
        </authorList>
    </citation>
    <scope>NUCLEOTIDE SEQUENCE [LARGE SCALE GENOMIC DNA]</scope>
    <source>
        <strain evidence="3 4">TBRC 6029</strain>
    </source>
</reference>
<sequence length="88" mass="10024">MQYSIEWTAPAARELRKLDRSVQRRIVRAVTELGSDPRPPGAKALVGHPAGVMRIRAGDYRVVYEIEDDRVLVTVVRVAHGREVYRKL</sequence>
<dbReference type="Pfam" id="PF05016">
    <property type="entry name" value="ParE_toxin"/>
    <property type="match status" value="1"/>
</dbReference>
<dbReference type="NCBIfam" id="TIGR02385">
    <property type="entry name" value="RelE_StbE"/>
    <property type="match status" value="1"/>
</dbReference>
<dbReference type="InterPro" id="IPR035093">
    <property type="entry name" value="RelE/ParE_toxin_dom_sf"/>
</dbReference>
<protein>
    <submittedName>
        <fullName evidence="3">Type II toxin-antitoxin system RelE/ParE family toxin</fullName>
    </submittedName>
</protein>
<evidence type="ECO:0000313" key="3">
    <source>
        <dbReference type="EMBL" id="TVT17415.1"/>
    </source>
</evidence>
<dbReference type="RefSeq" id="WP_144593317.1">
    <property type="nucleotide sequence ID" value="NZ_VJWX01000724.1"/>
</dbReference>
<dbReference type="SUPFAM" id="SSF143011">
    <property type="entry name" value="RelE-like"/>
    <property type="match status" value="1"/>
</dbReference>
<gene>
    <name evidence="3" type="ORF">FNH05_36065</name>
</gene>
<dbReference type="PANTHER" id="PTHR35601:SF1">
    <property type="entry name" value="TOXIN RELE"/>
    <property type="match status" value="1"/>
</dbReference>
<dbReference type="OrthoDB" id="5326046at2"/>
<comment type="caution">
    <text evidence="3">The sequence shown here is derived from an EMBL/GenBank/DDBJ whole genome shotgun (WGS) entry which is preliminary data.</text>
</comment>
<evidence type="ECO:0000313" key="4">
    <source>
        <dbReference type="Proteomes" id="UP000320011"/>
    </source>
</evidence>
<dbReference type="Proteomes" id="UP000320011">
    <property type="component" value="Unassembled WGS sequence"/>
</dbReference>
<organism evidence="3 4">
    <name type="scientific">Amycolatopsis rhizosphaerae</name>
    <dbReference type="NCBI Taxonomy" id="2053003"/>
    <lineage>
        <taxon>Bacteria</taxon>
        <taxon>Bacillati</taxon>
        <taxon>Actinomycetota</taxon>
        <taxon>Actinomycetes</taxon>
        <taxon>Pseudonocardiales</taxon>
        <taxon>Pseudonocardiaceae</taxon>
        <taxon>Amycolatopsis</taxon>
    </lineage>
</organism>
<keyword evidence="4" id="KW-1185">Reference proteome</keyword>
<reference evidence="3 4" key="1">
    <citation type="submission" date="2019-07" db="EMBL/GenBank/DDBJ databases">
        <authorList>
            <person name="Duangmal K."/>
            <person name="Teo W.F.A."/>
        </authorList>
    </citation>
    <scope>NUCLEOTIDE SEQUENCE [LARGE SCALE GENOMIC DNA]</scope>
    <source>
        <strain evidence="3 4">TBRC 6029</strain>
    </source>
</reference>
<proteinExistence type="inferred from homology"/>